<organism evidence="2 3">
    <name type="scientific">Pseudoalteromonas viridis</name>
    <dbReference type="NCBI Taxonomy" id="339617"/>
    <lineage>
        <taxon>Bacteria</taxon>
        <taxon>Pseudomonadati</taxon>
        <taxon>Pseudomonadota</taxon>
        <taxon>Gammaproteobacteria</taxon>
        <taxon>Alteromonadales</taxon>
        <taxon>Pseudoalteromonadaceae</taxon>
        <taxon>Pseudoalteromonas</taxon>
    </lineage>
</organism>
<evidence type="ECO:0000256" key="1">
    <source>
        <dbReference type="SAM" id="Phobius"/>
    </source>
</evidence>
<dbReference type="Proteomes" id="UP000665025">
    <property type="component" value="Chromosome 1"/>
</dbReference>
<keyword evidence="3" id="KW-1185">Reference proteome</keyword>
<reference evidence="2 3" key="1">
    <citation type="submission" date="2021-03" db="EMBL/GenBank/DDBJ databases">
        <title>Complete Genome of Pseudoalteromonas viridis Strain BBR56, a new biocontrol bacterial candidate.</title>
        <authorList>
            <person name="Handayani D.P."/>
            <person name="Isnansetyo A."/>
            <person name="Istiqomah I."/>
            <person name="Jumina J."/>
        </authorList>
    </citation>
    <scope>NUCLEOTIDE SEQUENCE [LARGE SCALE GENOMIC DNA]</scope>
    <source>
        <strain evidence="2 3">BBR56</strain>
    </source>
</reference>
<gene>
    <name evidence="2" type="ORF">J5X90_18060</name>
</gene>
<dbReference type="EMBL" id="CP072425">
    <property type="protein sequence ID" value="QTL35388.1"/>
    <property type="molecule type" value="Genomic_DNA"/>
</dbReference>
<keyword evidence="1" id="KW-1133">Transmembrane helix</keyword>
<protein>
    <recommendedName>
        <fullName evidence="4">HEAT repeat domain-containing protein</fullName>
    </recommendedName>
</protein>
<name>A0ABX7V9Q0_9GAMM</name>
<evidence type="ECO:0008006" key="4">
    <source>
        <dbReference type="Google" id="ProtNLM"/>
    </source>
</evidence>
<keyword evidence="1" id="KW-0472">Membrane</keyword>
<sequence>MLLRKVFLIISLISTSFISGFFFAIYSLDLSNEVNSDLKNVNTTSSDVSVYKYSDRPLNESDIVVDTWGEEAEVKLIKQYVDEFIIAYESTDYSLIPNKSLFFFYKEFERLNIDSLMMQIEYLTSVLPNPAAERLLAIVFEILGSKVPEQALDYALKMRASNDLVWAAIWSILTVWTSEDPFPAYDWYLGYATQSENPLTNPQNLKVEAVILSGLYRADPVYALEKVSEQARNSSLNESTLNFLARQANTSEHYIELINVLTSASNPNLQEKVISDWVAKFPNEATYWISSLSESRKTNRLLKSAFSQWSISSPIDAANWYMSQSTNQDKQEVLLDIASTLSFRDPQLALDWVQEQNVGGGNENVVKQVLQQVSYDQPDFAIQHLKVLKSEQDKLEVSKSIAQSLYSSSPEHAMRFINNSPFSALLIAYVGEADSAQ</sequence>
<evidence type="ECO:0000313" key="3">
    <source>
        <dbReference type="Proteomes" id="UP000665025"/>
    </source>
</evidence>
<evidence type="ECO:0000313" key="2">
    <source>
        <dbReference type="EMBL" id="QTL35388.1"/>
    </source>
</evidence>
<proteinExistence type="predicted"/>
<accession>A0ABX7V9Q0</accession>
<keyword evidence="1" id="KW-0812">Transmembrane</keyword>
<feature type="transmembrane region" description="Helical" evidence="1">
    <location>
        <begin position="7"/>
        <end position="28"/>
    </location>
</feature>
<dbReference type="RefSeq" id="WP_209052284.1">
    <property type="nucleotide sequence ID" value="NZ_CP072425.1"/>
</dbReference>